<name>G9YFH6_9FIRM</name>
<evidence type="ECO:0000313" key="3">
    <source>
        <dbReference type="EMBL" id="EHM43143.1"/>
    </source>
</evidence>
<dbReference type="PROSITE" id="PS51257">
    <property type="entry name" value="PROKAR_LIPOPROTEIN"/>
    <property type="match status" value="1"/>
</dbReference>
<dbReference type="GO" id="GO:0022857">
    <property type="term" value="F:transmembrane transporter activity"/>
    <property type="evidence" value="ECO:0007669"/>
    <property type="project" value="InterPro"/>
</dbReference>
<dbReference type="OrthoDB" id="21828at2"/>
<comment type="subcellular location">
    <subcellularLocation>
        <location evidence="1">Cell membrane</location>
        <topology evidence="1">Multi-pass membrane protein</topology>
    </subcellularLocation>
</comment>
<keyword evidence="1 2" id="KW-0812">Transmembrane</keyword>
<protein>
    <submittedName>
        <fullName evidence="3">Quaternary ammonium compound-resistance protein QacC domain protein</fullName>
    </submittedName>
</protein>
<reference evidence="3 4" key="1">
    <citation type="submission" date="2011-08" db="EMBL/GenBank/DDBJ databases">
        <authorList>
            <person name="Weinstock G."/>
            <person name="Sodergren E."/>
            <person name="Clifton S."/>
            <person name="Fulton L."/>
            <person name="Fulton B."/>
            <person name="Courtney L."/>
            <person name="Fronick C."/>
            <person name="Harrison M."/>
            <person name="Strong C."/>
            <person name="Farmer C."/>
            <person name="Delahaunty K."/>
            <person name="Markovic C."/>
            <person name="Hall O."/>
            <person name="Minx P."/>
            <person name="Tomlinson C."/>
            <person name="Mitreva M."/>
            <person name="Hou S."/>
            <person name="Chen J."/>
            <person name="Wollam A."/>
            <person name="Pepin K.H."/>
            <person name="Johnson M."/>
            <person name="Bhonagiri V."/>
            <person name="Zhang X."/>
            <person name="Suruliraj S."/>
            <person name="Warren W."/>
            <person name="Chinwalla A."/>
            <person name="Mardis E.R."/>
            <person name="Wilson R.K."/>
        </authorList>
    </citation>
    <scope>NUCLEOTIDE SEQUENCE [LARGE SCALE GENOMIC DNA]</scope>
    <source>
        <strain evidence="3 4">F0357</strain>
    </source>
</reference>
<dbReference type="Pfam" id="PF00893">
    <property type="entry name" value="Multi_Drug_Res"/>
    <property type="match status" value="1"/>
</dbReference>
<keyword evidence="2" id="KW-0472">Membrane</keyword>
<evidence type="ECO:0000256" key="2">
    <source>
        <dbReference type="SAM" id="Phobius"/>
    </source>
</evidence>
<evidence type="ECO:0000256" key="1">
    <source>
        <dbReference type="RuleBase" id="RU003942"/>
    </source>
</evidence>
<dbReference type="GO" id="GO:0005886">
    <property type="term" value="C:plasma membrane"/>
    <property type="evidence" value="ECO:0007669"/>
    <property type="project" value="UniProtKB-SubCell"/>
</dbReference>
<dbReference type="Proteomes" id="UP000005481">
    <property type="component" value="Unassembled WGS sequence"/>
</dbReference>
<dbReference type="AlphaFoldDB" id="G9YFH6"/>
<keyword evidence="4" id="KW-1185">Reference proteome</keyword>
<dbReference type="STRING" id="861450.HMPREF0080_00388"/>
<sequence>MKAPEGNTKPWPAVGVIVSCSIAIYIVSAVMTPLPLNVTYTAWYP</sequence>
<keyword evidence="2" id="KW-1133">Transmembrane helix</keyword>
<organism evidence="3 4">
    <name type="scientific">Anaeroglobus geminatus F0357</name>
    <dbReference type="NCBI Taxonomy" id="861450"/>
    <lineage>
        <taxon>Bacteria</taxon>
        <taxon>Bacillati</taxon>
        <taxon>Bacillota</taxon>
        <taxon>Negativicutes</taxon>
        <taxon>Veillonellales</taxon>
        <taxon>Veillonellaceae</taxon>
        <taxon>Anaeroglobus</taxon>
    </lineage>
</organism>
<dbReference type="InterPro" id="IPR045324">
    <property type="entry name" value="Small_multidrug_res"/>
</dbReference>
<gene>
    <name evidence="3" type="ORF">HMPREF0080_00388</name>
</gene>
<accession>G9YFH6</accession>
<comment type="similarity">
    <text evidence="1">Belongs to the drug/metabolite transporter (DMT) superfamily. Small multidrug resistance (SMR) (TC 2.A.7.1) family.</text>
</comment>
<feature type="transmembrane region" description="Helical" evidence="2">
    <location>
        <begin position="12"/>
        <end position="36"/>
    </location>
</feature>
<dbReference type="EMBL" id="AGCJ01000012">
    <property type="protein sequence ID" value="EHM43143.1"/>
    <property type="molecule type" value="Genomic_DNA"/>
</dbReference>
<proteinExistence type="inferred from homology"/>
<evidence type="ECO:0000313" key="4">
    <source>
        <dbReference type="Proteomes" id="UP000005481"/>
    </source>
</evidence>
<comment type="caution">
    <text evidence="3">The sequence shown here is derived from an EMBL/GenBank/DDBJ whole genome shotgun (WGS) entry which is preliminary data.</text>
</comment>
<dbReference type="HOGENOM" id="CLU_3195375_0_0_9"/>